<keyword evidence="2" id="KW-0812">Transmembrane</keyword>
<keyword evidence="9" id="KW-1185">Reference proteome</keyword>
<sequence>MTLSTSVTSNAFNFTNFINSQVDPRTGQYTCALAFPELKANQLAGPSVPLHLNFNPLNSADSGFGKGWNLQLSQFNPANGLLALHTGETFKVNVEDDKTVIPEKKIDSFHFHVLDNQRYRVEHKSGLVEILEVGQGQLAMPVQMFSPQGHSVSLVYESFGTEPLLSSINNEDGSSLLSLARTANVMMVKLFPGTPLETVFVLNIIGGETTSIVLPTKDSASWRFTYTTENDLTCLHHVYTPTAGHETVSYSGKPHYFPGVIDRRLPRVASHTRDPGFGQPVIETRYTYGSKDPDNTNDHNFLGYGSDIAWNDDGLDNLYKVRSNYEYETQEHLWDASNNLAVRSTRRVYNRFHLMLREEVTQKASLTSDDTLFVTEIEYHIDPSVDFKDQPNYCQLPKKVTQIWRKLAYTLPRHTEVVSTTYDDFGNVLVQTNANGVTETYTWYDKDGEEGCPADPQHFVRNLKSKTVTPASSAYGDAPTLQHRYSYTAHRGLNGSESWLAMSEESLTKVNASDASQVLRTIAHEYLNDLDDPLRHGLIRKMTLTVNGQIDRSTTTTYDYDHAYNFHANVMARRTVSTMIGHDDAPDRPVRQVITEEHSLFNGIKLSSKDSNGAEIIYHHDRLGRVTEEVVGLGTDYVANRQYQYALTCGDPGQQAVQYTTDIKGVPTRTWFDGLNRLLKEERQDIDALGGDSSLFRTTYSATYNHLGQLTHETTVDWEGDKNIALTTTFEYDAWGEQYKITGADGVVRITENDPSRQISTTWTQNTGTPLKISGKRRTTLNLFGKEDKVEALNTNGLLESERLYFYDGLGNCAEQLDEMGELTQFKYDPFSRVQSTILPNFTEIHREYAAHTAAELPVRMSVVYAEKTSCVGYQTFDGIDRRTTLQVGPRLQQFFYEGGRSQPSEMITADQKSITYTYIPGLAQTPAFSTAPDDASIFKYDPQSAQLISSQNRQSEHTFVYNLSGQLITERWKDMASGKESQTSFTQTLSGRPLTRIDPNGMTCTYTYDSFARIESITQGHILATFDYDELGQVNLIIVKDISTQQTVETLLLIDDQGRETERHITLSGDHPAQTIFQSYREDNRLKDRRLTVGEQTELFETFGYDQRGRMVEYICEGERQPKDRYGNAIHQQHFTFDELDNITAVYTTFADGSFDEAVSSFAPNDPCQLIRITHSHPDYLPEGDFELKYDNNGNLVLDETGQTLHYDSQSRLIQVTDANGADVSQYRYDSHNSLQGVKHGTENETLRFYEDDLLCRTEQGDIQTHYLYFGEQPLGQQQQGDFTQTLLLMTDGKNSVLAETGQNELRKATYGAYGARNLDDDFKCTLGFNGEVRDPQSGWYLLGQGYRAYNPTLMRFHSPDSLSPFGAGGINPYAYCAGDPINFVDPTGHANRGVNWMGVLGAAMSAVGAVLTLSAVIFAPPIGAAAIATTIAFTALGVGGSIYGMYEGVMATTATRLKDREKHQTSSLISGGLDVAFGAWGLWRAIRVAKKATAAAKVSWHKMVKDSIGKMKDATVPRNASRNVSSEAIEASSDLPRTGSVRSTRSETAAREVSPMANPSVAGPSGSSGQTAGSSAPPEPVIDYSPPTPPPKPKKPAGGSVNPDGKWATTTEVRNNKLNDISVGQRPEYTVAQIRSKIGSHIKN</sequence>
<dbReference type="OrthoDB" id="5862074at2"/>
<keyword evidence="2" id="KW-0472">Membrane</keyword>
<dbReference type="InterPro" id="IPR022385">
    <property type="entry name" value="Rhs_assc_core"/>
</dbReference>
<dbReference type="EMBL" id="WIWP01000004">
    <property type="protein sequence ID" value="MQT24964.1"/>
    <property type="molecule type" value="Genomic_DNA"/>
</dbReference>
<feature type="transmembrane region" description="Helical" evidence="2">
    <location>
        <begin position="1398"/>
        <end position="1420"/>
    </location>
</feature>
<accession>A0A6A7YP66</accession>
<dbReference type="EMBL" id="WIVT01000004">
    <property type="protein sequence ID" value="MQU15910.1"/>
    <property type="molecule type" value="Genomic_DNA"/>
</dbReference>
<proteinExistence type="predicted"/>
<dbReference type="InterPro" id="IPR050708">
    <property type="entry name" value="T6SS_VgrG/RHS"/>
</dbReference>
<dbReference type="NCBIfam" id="TIGR03696">
    <property type="entry name" value="Rhs_assc_core"/>
    <property type="match status" value="1"/>
</dbReference>
<dbReference type="Proteomes" id="UP000713985">
    <property type="component" value="Unassembled WGS sequence"/>
</dbReference>
<gene>
    <name evidence="5" type="ORF">GHN41_05515</name>
    <name evidence="4" type="ORF">GHN86_00800</name>
    <name evidence="3" type="ORF">GHN94_03825</name>
    <name evidence="6" type="ORF">GHO29_02225</name>
</gene>
<dbReference type="Proteomes" id="UP000437970">
    <property type="component" value="Unassembled WGS sequence"/>
</dbReference>
<evidence type="ECO:0000313" key="6">
    <source>
        <dbReference type="EMBL" id="MQU25287.1"/>
    </source>
</evidence>
<dbReference type="PANTHER" id="PTHR32305:SF15">
    <property type="entry name" value="PROTEIN RHSA-RELATED"/>
    <property type="match status" value="1"/>
</dbReference>
<keyword evidence="2" id="KW-1133">Transmembrane helix</keyword>
<evidence type="ECO:0000313" key="8">
    <source>
        <dbReference type="Proteomes" id="UP000443000"/>
    </source>
</evidence>
<dbReference type="EMBL" id="WIWC01000001">
    <property type="protein sequence ID" value="MQT78608.1"/>
    <property type="molecule type" value="Genomic_DNA"/>
</dbReference>
<dbReference type="PANTHER" id="PTHR32305">
    <property type="match status" value="1"/>
</dbReference>
<name>A0A6A7YP66_9PSED</name>
<feature type="transmembrane region" description="Helical" evidence="2">
    <location>
        <begin position="1427"/>
        <end position="1448"/>
    </location>
</feature>
<evidence type="ECO:0000313" key="5">
    <source>
        <dbReference type="EMBL" id="MQU15910.1"/>
    </source>
</evidence>
<evidence type="ECO:0000313" key="9">
    <source>
        <dbReference type="Proteomes" id="UP000713985"/>
    </source>
</evidence>
<dbReference type="Gene3D" id="2.180.10.10">
    <property type="entry name" value="RHS repeat-associated core"/>
    <property type="match status" value="1"/>
</dbReference>
<dbReference type="EMBL" id="WIVW01000001">
    <property type="protein sequence ID" value="MQU25287.1"/>
    <property type="molecule type" value="Genomic_DNA"/>
</dbReference>
<comment type="caution">
    <text evidence="4">The sequence shown here is derived from an EMBL/GenBank/DDBJ whole genome shotgun (WGS) entry which is preliminary data.</text>
</comment>
<reference evidence="7 8" key="1">
    <citation type="submission" date="2019-10" db="EMBL/GenBank/DDBJ databases">
        <title>Evaluation of single-gene subtyping targets for Pseudomonas.</title>
        <authorList>
            <person name="Reichler S.J."/>
            <person name="Orsi R.H."/>
            <person name="Wiedmann M."/>
            <person name="Martin N.H."/>
            <person name="Murphy S.I."/>
        </authorList>
    </citation>
    <scope>NUCLEOTIDE SEQUENCE</scope>
    <source>
        <strain evidence="3 9">FSL R10-0802</strain>
        <strain evidence="5 8">FSL R10-1594</strain>
        <strain evidence="6 7">FSL R10-1984</strain>
        <strain evidence="4">FSL R10-2339</strain>
    </source>
</reference>
<evidence type="ECO:0000256" key="2">
    <source>
        <dbReference type="SAM" id="Phobius"/>
    </source>
</evidence>
<dbReference type="RefSeq" id="WP_153377254.1">
    <property type="nucleotide sequence ID" value="NZ_WIVT01000004.1"/>
</dbReference>
<dbReference type="SUPFAM" id="SSF56399">
    <property type="entry name" value="ADP-ribosylation"/>
    <property type="match status" value="1"/>
</dbReference>
<evidence type="ECO:0000313" key="3">
    <source>
        <dbReference type="EMBL" id="MQT24964.1"/>
    </source>
</evidence>
<evidence type="ECO:0000256" key="1">
    <source>
        <dbReference type="SAM" id="MobiDB-lite"/>
    </source>
</evidence>
<dbReference type="Proteomes" id="UP000443000">
    <property type="component" value="Unassembled WGS sequence"/>
</dbReference>
<feature type="compositionally biased region" description="Low complexity" evidence="1">
    <location>
        <begin position="1564"/>
        <end position="1578"/>
    </location>
</feature>
<evidence type="ECO:0000313" key="7">
    <source>
        <dbReference type="Proteomes" id="UP000437970"/>
    </source>
</evidence>
<evidence type="ECO:0000313" key="4">
    <source>
        <dbReference type="EMBL" id="MQT78608.1"/>
    </source>
</evidence>
<feature type="region of interest" description="Disordered" evidence="1">
    <location>
        <begin position="1516"/>
        <end position="1610"/>
    </location>
</feature>
<protein>
    <submittedName>
        <fullName evidence="4">Sugar-binding protein</fullName>
    </submittedName>
</protein>
<organism evidence="4">
    <name type="scientific">Pseudomonas helleri</name>
    <dbReference type="NCBI Taxonomy" id="1608996"/>
    <lineage>
        <taxon>Bacteria</taxon>
        <taxon>Pseudomonadati</taxon>
        <taxon>Pseudomonadota</taxon>
        <taxon>Gammaproteobacteria</taxon>
        <taxon>Pseudomonadales</taxon>
        <taxon>Pseudomonadaceae</taxon>
        <taxon>Pseudomonas</taxon>
    </lineage>
</organism>